<dbReference type="EMBL" id="CAFAAI010000208">
    <property type="protein sequence ID" value="CAB4804252.1"/>
    <property type="molecule type" value="Genomic_DNA"/>
</dbReference>
<protein>
    <submittedName>
        <fullName evidence="1">Unannotated protein</fullName>
    </submittedName>
</protein>
<dbReference type="AlphaFoldDB" id="A0A6J6Y4B5"/>
<evidence type="ECO:0000313" key="1">
    <source>
        <dbReference type="EMBL" id="CAB4804252.1"/>
    </source>
</evidence>
<organism evidence="1">
    <name type="scientific">freshwater metagenome</name>
    <dbReference type="NCBI Taxonomy" id="449393"/>
    <lineage>
        <taxon>unclassified sequences</taxon>
        <taxon>metagenomes</taxon>
        <taxon>ecological metagenomes</taxon>
    </lineage>
</organism>
<proteinExistence type="predicted"/>
<name>A0A6J6Y4B5_9ZZZZ</name>
<sequence>MPKPALVTRTTLAAEAEPTVVAGSKTDATLVETAGPASGALHAAVYGPGAMAGPTSKMVLPVPPPIQEIWLSLSRASAMSTALSSVQTAFQLPAPSVVSARPTVARVSAAAVRMRRWFTKSPPVKRACEPLSAPASNCTAGIGVPLALTAVPLISTRPGPVSWMVAVTTILAVVV</sequence>
<accession>A0A6J6Y4B5</accession>
<reference evidence="1" key="1">
    <citation type="submission" date="2020-05" db="EMBL/GenBank/DDBJ databases">
        <authorList>
            <person name="Chiriac C."/>
            <person name="Salcher M."/>
            <person name="Ghai R."/>
            <person name="Kavagutti S V."/>
        </authorList>
    </citation>
    <scope>NUCLEOTIDE SEQUENCE</scope>
</reference>
<gene>
    <name evidence="1" type="ORF">UFOPK2992_01191</name>
</gene>